<proteinExistence type="evidence at transcript level"/>
<sequence>MFIDSKSMNSDSDNIPEELSEESNISSFSSTISSSITESLLLMLDSDSSLNNSSIATI</sequence>
<dbReference type="EMBL" id="FX115595">
    <property type="protein sequence ID" value="BAJ77698.1"/>
    <property type="molecule type" value="mRNA"/>
</dbReference>
<protein>
    <submittedName>
        <fullName evidence="2">Uncharacterized protein</fullName>
    </submittedName>
</protein>
<feature type="region of interest" description="Disordered" evidence="1">
    <location>
        <begin position="1"/>
        <end position="26"/>
    </location>
</feature>
<evidence type="ECO:0000256" key="1">
    <source>
        <dbReference type="SAM" id="MobiDB-lite"/>
    </source>
</evidence>
<feature type="compositionally biased region" description="Polar residues" evidence="1">
    <location>
        <begin position="1"/>
        <end position="13"/>
    </location>
</feature>
<organism evidence="2">
    <name type="scientific">Cryptosporidium parvum</name>
    <dbReference type="NCBI Taxonomy" id="5807"/>
    <lineage>
        <taxon>Eukaryota</taxon>
        <taxon>Sar</taxon>
        <taxon>Alveolata</taxon>
        <taxon>Apicomplexa</taxon>
        <taxon>Conoidasida</taxon>
        <taxon>Coccidia</taxon>
        <taxon>Eucoccidiorida</taxon>
        <taxon>Eimeriorina</taxon>
        <taxon>Cryptosporidiidae</taxon>
        <taxon>Cryptosporidium</taxon>
    </lineage>
</organism>
<evidence type="ECO:0000313" key="2">
    <source>
        <dbReference type="EMBL" id="BAJ77698.1"/>
    </source>
</evidence>
<accession>F0X527</accession>
<dbReference type="EMBL" id="FX116010">
    <property type="protein sequence ID" value="BAJ78113.1"/>
    <property type="molecule type" value="mRNA"/>
</dbReference>
<dbReference type="AlphaFoldDB" id="F0X527"/>
<name>F0X527_CRYPV</name>
<reference evidence="2" key="1">
    <citation type="submission" date="2011-02" db="EMBL/GenBank/DDBJ databases">
        <title>Construction and analysis of full-length cDNA library of Cryptosporidium parvum.</title>
        <authorList>
            <person name="Yamagishi J."/>
            <person name="Wakaguri H."/>
            <person name="Sugano S."/>
            <person name="Kawano S."/>
            <person name="Fujisaki K."/>
            <person name="Sugimoto C."/>
            <person name="Watanabe J."/>
            <person name="Suzuki Y."/>
            <person name="Kimata I."/>
            <person name="Xuan X."/>
        </authorList>
    </citation>
    <scope>NUCLEOTIDE SEQUENCE</scope>
    <source>
        <strain evidence="2">HNJ-1</strain>
    </source>
</reference>